<keyword evidence="1" id="KW-0175">Coiled coil</keyword>
<keyword evidence="2" id="KW-1133">Transmembrane helix</keyword>
<dbReference type="GO" id="GO:0005886">
    <property type="term" value="C:plasma membrane"/>
    <property type="evidence" value="ECO:0007669"/>
    <property type="project" value="InterPro"/>
</dbReference>
<sequence length="780" mass="89093">MSDNITFHDPYAIEEAQENQTIEDDPDLRRELLDKLYATESSSDDSVIDAAALQFTGNPMTAFSSVHTVEYEFESRDKKLRDKIEELKAKLRAEKLQKKELAKNVEYLERTNFDLKLVADEMQNMLKENMLGPGDEEDGDVVAEMIQIREAEGNARRKEQSNLARMLENRAVAEDENDDALIVMGNTRGVSLLARAQAWATDVNRHEPLERLCANVERAEGSGVAAFFRFQRWMFFIKLIVTILFLPYYVVSILNIITNGSFDELIDLNSFVPTWALYGKIDSKYIWLYITPVILFYVFTILSSGQKMIRQQSDAREAAIVKETQDQTPFVLHTLAAWDFNQCTKREVSAQQAAVAETLLILLHEENAVRVQSNRWKRLSIFMTRFAVWCLLVFILVIQWIIVIVLSIYEDFIGDTLSSIALFSGSLSILQSGFVMLAGNLVELMLSAANVVTTTIILWATEKEHYTPATKLKVLISRLYAARILSILVVMIIQGEMLVQHTIVAQLDSLLNVTCVQTQFGANFFFLLVTESVTTRILNILPEIGRFFLQLFIFNFKFPFNLATKAKFTKFHWNKSEFDVAVSTIDIIYIEALFFIVVPYAPWAVGASVVLSFFGIIGDFIFIRYFTDGVAVKWSPEETSSFFFVWYVLTFVLCAMPIFFIWFTPPSGWRPPLDCGPLVSGEYSDDTFKSVIEDLMARSTILNAAYHALTEWVFLWPILVGAVTLWQMIGRQEKVSSKHLSHNLTKNRRAIFVLESKMRMKDRAIVRLRAQLKKAAGEEI</sequence>
<keyword evidence="4" id="KW-1185">Reference proteome</keyword>
<keyword evidence="2 3" id="KW-0812">Transmembrane</keyword>
<feature type="transmembrane region" description="Helical" evidence="2">
    <location>
        <begin position="603"/>
        <end position="623"/>
    </location>
</feature>
<protein>
    <submittedName>
        <fullName evidence="3">Transmembrane channel-like protein</fullName>
    </submittedName>
</protein>
<dbReference type="Proteomes" id="UP000717585">
    <property type="component" value="Unassembled WGS sequence"/>
</dbReference>
<feature type="transmembrane region" description="Helical" evidence="2">
    <location>
        <begin position="644"/>
        <end position="663"/>
    </location>
</feature>
<comment type="caution">
    <text evidence="3">The sequence shown here is derived from an EMBL/GenBank/DDBJ whole genome shotgun (WGS) entry which is preliminary data.</text>
</comment>
<feature type="transmembrane region" description="Helical" evidence="2">
    <location>
        <begin position="235"/>
        <end position="257"/>
    </location>
</feature>
<dbReference type="AlphaFoldDB" id="A0A8J6B142"/>
<dbReference type="EMBL" id="JAHDYR010000025">
    <property type="protein sequence ID" value="KAG9393378.1"/>
    <property type="molecule type" value="Genomic_DNA"/>
</dbReference>
<keyword evidence="2" id="KW-0472">Membrane</keyword>
<feature type="coiled-coil region" evidence="1">
    <location>
        <begin position="77"/>
        <end position="111"/>
    </location>
</feature>
<evidence type="ECO:0000313" key="4">
    <source>
        <dbReference type="Proteomes" id="UP000717585"/>
    </source>
</evidence>
<organism evidence="3 4">
    <name type="scientific">Carpediemonas membranifera</name>
    <dbReference type="NCBI Taxonomy" id="201153"/>
    <lineage>
        <taxon>Eukaryota</taxon>
        <taxon>Metamonada</taxon>
        <taxon>Carpediemonas-like organisms</taxon>
        <taxon>Carpediemonas</taxon>
    </lineage>
</organism>
<name>A0A8J6B142_9EUKA</name>
<accession>A0A8J6B142</accession>
<feature type="transmembrane region" description="Helical" evidence="2">
    <location>
        <begin position="578"/>
        <end position="597"/>
    </location>
</feature>
<dbReference type="PANTHER" id="PTHR23302:SF24">
    <property type="entry name" value="TMC DOMAIN-CONTAINING PROTEIN"/>
    <property type="match status" value="1"/>
</dbReference>
<dbReference type="GO" id="GO:0008381">
    <property type="term" value="F:mechanosensitive monoatomic ion channel activity"/>
    <property type="evidence" value="ECO:0007669"/>
    <property type="project" value="TreeGrafter"/>
</dbReference>
<feature type="transmembrane region" description="Helical" evidence="2">
    <location>
        <begin position="386"/>
        <end position="408"/>
    </location>
</feature>
<evidence type="ECO:0000256" key="2">
    <source>
        <dbReference type="SAM" id="Phobius"/>
    </source>
</evidence>
<feature type="transmembrane region" description="Helical" evidence="2">
    <location>
        <begin position="480"/>
        <end position="499"/>
    </location>
</feature>
<feature type="transmembrane region" description="Helical" evidence="2">
    <location>
        <begin position="712"/>
        <end position="729"/>
    </location>
</feature>
<reference evidence="3" key="1">
    <citation type="submission" date="2021-05" db="EMBL/GenBank/DDBJ databases">
        <title>A free-living protist that lacks canonical eukaryotic 1 DNA replication and segregation systems.</title>
        <authorList>
            <person name="Salas-Leiva D.E."/>
            <person name="Tromer E.C."/>
            <person name="Curtis B.A."/>
            <person name="Jerlstrom-Hultqvist J."/>
            <person name="Kolisko M."/>
            <person name="Yi Z."/>
            <person name="Salas-Leiva J.S."/>
            <person name="Gallot-Lavallee L."/>
            <person name="Kops G.J.P.L."/>
            <person name="Archibald J.M."/>
            <person name="Simpson A.G.B."/>
            <person name="Roger A.J."/>
        </authorList>
    </citation>
    <scope>NUCLEOTIDE SEQUENCE</scope>
    <source>
        <strain evidence="3">BICM</strain>
    </source>
</reference>
<gene>
    <name evidence="3" type="ORF">J8273_3514</name>
</gene>
<evidence type="ECO:0000256" key="1">
    <source>
        <dbReference type="SAM" id="Coils"/>
    </source>
</evidence>
<feature type="transmembrane region" description="Helical" evidence="2">
    <location>
        <begin position="444"/>
        <end position="460"/>
    </location>
</feature>
<dbReference type="InterPro" id="IPR038900">
    <property type="entry name" value="TMC"/>
</dbReference>
<proteinExistence type="predicted"/>
<dbReference type="PANTHER" id="PTHR23302">
    <property type="entry name" value="TRANSMEMBRANE CHANNEL-RELATED"/>
    <property type="match status" value="1"/>
</dbReference>
<dbReference type="OrthoDB" id="1936208at2759"/>
<feature type="transmembrane region" description="Helical" evidence="2">
    <location>
        <begin position="285"/>
        <end position="302"/>
    </location>
</feature>
<evidence type="ECO:0000313" key="3">
    <source>
        <dbReference type="EMBL" id="KAG9393378.1"/>
    </source>
</evidence>